<protein>
    <submittedName>
        <fullName evidence="2">DNA polymerase-3 subunit epsilon</fullName>
    </submittedName>
</protein>
<dbReference type="RefSeq" id="WP_072401404.1">
    <property type="nucleotide sequence ID" value="NZ_FPKV01000002.1"/>
</dbReference>
<dbReference type="AlphaFoldDB" id="A0A1K2IJT9"/>
<name>A0A1K2IJT9_9FLAO</name>
<dbReference type="SMART" id="SM00479">
    <property type="entry name" value="EXOIII"/>
    <property type="match status" value="1"/>
</dbReference>
<dbReference type="InterPro" id="IPR012337">
    <property type="entry name" value="RNaseH-like_sf"/>
</dbReference>
<dbReference type="PANTHER" id="PTHR30231">
    <property type="entry name" value="DNA POLYMERASE III SUBUNIT EPSILON"/>
    <property type="match status" value="1"/>
</dbReference>
<dbReference type="CDD" id="cd06127">
    <property type="entry name" value="DEDDh"/>
    <property type="match status" value="1"/>
</dbReference>
<accession>A0A1K2IJT9</accession>
<dbReference type="STRING" id="369401.SAMN05428642_102436"/>
<feature type="domain" description="Exonuclease" evidence="1">
    <location>
        <begin position="37"/>
        <end position="210"/>
    </location>
</feature>
<proteinExistence type="predicted"/>
<dbReference type="PANTHER" id="PTHR30231:SF41">
    <property type="entry name" value="DNA POLYMERASE III SUBUNIT EPSILON"/>
    <property type="match status" value="1"/>
</dbReference>
<reference evidence="2 3" key="1">
    <citation type="submission" date="2016-10" db="EMBL/GenBank/DDBJ databases">
        <authorList>
            <person name="de Groot N.N."/>
        </authorList>
    </citation>
    <scope>NUCLEOTIDE SEQUENCE [LARGE SCALE GENOMIC DNA]</scope>
    <source>
        <strain evidence="2 3">DSM 18180</strain>
    </source>
</reference>
<gene>
    <name evidence="2" type="ORF">SAMN05428642_102436</name>
</gene>
<dbReference type="NCBIfam" id="TIGR00573">
    <property type="entry name" value="dnaq"/>
    <property type="match status" value="1"/>
</dbReference>
<dbReference type="GO" id="GO:0003887">
    <property type="term" value="F:DNA-directed DNA polymerase activity"/>
    <property type="evidence" value="ECO:0007669"/>
    <property type="project" value="InterPro"/>
</dbReference>
<dbReference type="InterPro" id="IPR006054">
    <property type="entry name" value="DnaQ"/>
</dbReference>
<sequence length="222" mass="25843">MAFKWFHKEKTKDYPDFWLAYLDAFNTKKKESVESTRFVAFDTETTGFDRKKDRVLSIGAVAFVGKSIEVNKSFEIYVEQDIFKGETVKIHGLMKKGSEEKITELEAIKAFLLYIKDAILVAHHASFDRNMVNEMLLRHGLDKLKNEFIDTGVLFNKSKHVIYKESLQEHYSLDDLCKELNVPKIDRHTASGDALITAFVFLKILSRLDKRKHLEWGYLLSR</sequence>
<dbReference type="GO" id="GO:0003677">
    <property type="term" value="F:DNA binding"/>
    <property type="evidence" value="ECO:0007669"/>
    <property type="project" value="InterPro"/>
</dbReference>
<dbReference type="Gene3D" id="3.30.420.10">
    <property type="entry name" value="Ribonuclease H-like superfamily/Ribonuclease H"/>
    <property type="match status" value="1"/>
</dbReference>
<dbReference type="InterPro" id="IPR013520">
    <property type="entry name" value="Ribonucl_H"/>
</dbReference>
<dbReference type="EMBL" id="FPKV01000002">
    <property type="protein sequence ID" value="SFZ91931.1"/>
    <property type="molecule type" value="Genomic_DNA"/>
</dbReference>
<dbReference type="OrthoDB" id="9803913at2"/>
<dbReference type="InterPro" id="IPR036397">
    <property type="entry name" value="RNaseH_sf"/>
</dbReference>
<keyword evidence="3" id="KW-1185">Reference proteome</keyword>
<dbReference type="Proteomes" id="UP000182544">
    <property type="component" value="Unassembled WGS sequence"/>
</dbReference>
<evidence type="ECO:0000259" key="1">
    <source>
        <dbReference type="SMART" id="SM00479"/>
    </source>
</evidence>
<dbReference type="GO" id="GO:0008408">
    <property type="term" value="F:3'-5' exonuclease activity"/>
    <property type="evidence" value="ECO:0007669"/>
    <property type="project" value="TreeGrafter"/>
</dbReference>
<organism evidence="2 3">
    <name type="scientific">Flaviramulus basaltis</name>
    <dbReference type="NCBI Taxonomy" id="369401"/>
    <lineage>
        <taxon>Bacteria</taxon>
        <taxon>Pseudomonadati</taxon>
        <taxon>Bacteroidota</taxon>
        <taxon>Flavobacteriia</taxon>
        <taxon>Flavobacteriales</taxon>
        <taxon>Flavobacteriaceae</taxon>
        <taxon>Flaviramulus</taxon>
    </lineage>
</organism>
<dbReference type="SUPFAM" id="SSF53098">
    <property type="entry name" value="Ribonuclease H-like"/>
    <property type="match status" value="1"/>
</dbReference>
<dbReference type="Pfam" id="PF00929">
    <property type="entry name" value="RNase_T"/>
    <property type="match status" value="1"/>
</dbReference>
<evidence type="ECO:0000313" key="3">
    <source>
        <dbReference type="Proteomes" id="UP000182544"/>
    </source>
</evidence>
<dbReference type="GO" id="GO:0005829">
    <property type="term" value="C:cytosol"/>
    <property type="evidence" value="ECO:0007669"/>
    <property type="project" value="TreeGrafter"/>
</dbReference>
<evidence type="ECO:0000313" key="2">
    <source>
        <dbReference type="EMBL" id="SFZ91931.1"/>
    </source>
</evidence>
<dbReference type="GO" id="GO:0045004">
    <property type="term" value="P:DNA replication proofreading"/>
    <property type="evidence" value="ECO:0007669"/>
    <property type="project" value="TreeGrafter"/>
</dbReference>